<evidence type="ECO:0000313" key="3">
    <source>
        <dbReference type="Proteomes" id="UP000235786"/>
    </source>
</evidence>
<dbReference type="EMBL" id="KZ613944">
    <property type="protein sequence ID" value="PMD41772.1"/>
    <property type="molecule type" value="Genomic_DNA"/>
</dbReference>
<dbReference type="PANTHER" id="PTHR24148">
    <property type="entry name" value="ANKYRIN REPEAT DOMAIN-CONTAINING PROTEIN 39 HOMOLOG-RELATED"/>
    <property type="match status" value="1"/>
</dbReference>
<keyword evidence="3" id="KW-1185">Reference proteome</keyword>
<accession>A0A2J6RTC8</accession>
<dbReference type="OrthoDB" id="2157530at2759"/>
<feature type="domain" description="Heterokaryon incompatibility" evidence="1">
    <location>
        <begin position="44"/>
        <end position="140"/>
    </location>
</feature>
<protein>
    <recommendedName>
        <fullName evidence="1">Heterokaryon incompatibility domain-containing protein</fullName>
    </recommendedName>
</protein>
<evidence type="ECO:0000259" key="1">
    <source>
        <dbReference type="Pfam" id="PF06985"/>
    </source>
</evidence>
<evidence type="ECO:0000313" key="2">
    <source>
        <dbReference type="EMBL" id="PMD41772.1"/>
    </source>
</evidence>
<dbReference type="AlphaFoldDB" id="A0A2J6RTC8"/>
<gene>
    <name evidence="2" type="ORF">L207DRAFT_487560</name>
</gene>
<dbReference type="STRING" id="1149755.A0A2J6RTC8"/>
<sequence length="595" mass="68003">MASTFQYRPLLETEIRLLWIAKRREGDVLECTLRHFRLDTKPKYTALSYVWGNPDDTVRLTLEGCDFYVTRNLHQALLQVHSWDHMHTVGRDIFKTQGPWLLWADAICIDQKNMAERLREIPRMRNIYSSAASVLGWLGVYPPELPEARVAAVPGNFEEFTKDFFAIIALPWFSRVWIVQECAAARNDPILTLGRLFVPFDCLRCIYSLYAYRKEWLARPVDTGIGPVSEIRLWHQHPKRAHRIFDNHIATQDLDALEPGSTMNFSHRLNLVLKMAARAPFHSTIPHDMIYGVLSMASAGLERLPSELKPDYSQPFSNVCRSYASFIAKHTGDLSFLWRFRDDDNGSHFDRTQGKIPSWVPNFSNPAYLTSLRSKIRSKPLFSADGRVMSVEGVQVDTIYTIADHSKRLSNASGAFNPLAFRAFQIYELFEAAAAIQGITVDMILNAFLKSFENIVDRVYDQSESEVDVASVVFMSWVRKNAKETGELDFVKDENTENHSERVNLMIEKIERHLVLGGFFLTENGSIYASRWGYEAIQKSDILCFLSGAPSPAILRPNGSQYRFLNVATHFAGPRLEDIEQNASVWEDSKIFPLV</sequence>
<dbReference type="Proteomes" id="UP000235786">
    <property type="component" value="Unassembled WGS sequence"/>
</dbReference>
<dbReference type="InterPro" id="IPR052895">
    <property type="entry name" value="HetReg/Transcr_Mod"/>
</dbReference>
<dbReference type="PANTHER" id="PTHR24148:SF64">
    <property type="entry name" value="HETEROKARYON INCOMPATIBILITY DOMAIN-CONTAINING PROTEIN"/>
    <property type="match status" value="1"/>
</dbReference>
<name>A0A2J6RTC8_HYAVF</name>
<reference evidence="2 3" key="1">
    <citation type="submission" date="2016-04" db="EMBL/GenBank/DDBJ databases">
        <title>A degradative enzymes factory behind the ericoid mycorrhizal symbiosis.</title>
        <authorList>
            <consortium name="DOE Joint Genome Institute"/>
            <person name="Martino E."/>
            <person name="Morin E."/>
            <person name="Grelet G."/>
            <person name="Kuo A."/>
            <person name="Kohler A."/>
            <person name="Daghino S."/>
            <person name="Barry K."/>
            <person name="Choi C."/>
            <person name="Cichocki N."/>
            <person name="Clum A."/>
            <person name="Copeland A."/>
            <person name="Hainaut M."/>
            <person name="Haridas S."/>
            <person name="Labutti K."/>
            <person name="Lindquist E."/>
            <person name="Lipzen A."/>
            <person name="Khouja H.-R."/>
            <person name="Murat C."/>
            <person name="Ohm R."/>
            <person name="Olson A."/>
            <person name="Spatafora J."/>
            <person name="Veneault-Fourrey C."/>
            <person name="Henrissat B."/>
            <person name="Grigoriev I."/>
            <person name="Martin F."/>
            <person name="Perotto S."/>
        </authorList>
    </citation>
    <scope>NUCLEOTIDE SEQUENCE [LARGE SCALE GENOMIC DNA]</scope>
    <source>
        <strain evidence="2 3">F</strain>
    </source>
</reference>
<dbReference type="InterPro" id="IPR010730">
    <property type="entry name" value="HET"/>
</dbReference>
<proteinExistence type="predicted"/>
<organism evidence="2 3">
    <name type="scientific">Hyaloscypha variabilis (strain UAMH 11265 / GT02V1 / F)</name>
    <name type="common">Meliniomyces variabilis</name>
    <dbReference type="NCBI Taxonomy" id="1149755"/>
    <lineage>
        <taxon>Eukaryota</taxon>
        <taxon>Fungi</taxon>
        <taxon>Dikarya</taxon>
        <taxon>Ascomycota</taxon>
        <taxon>Pezizomycotina</taxon>
        <taxon>Leotiomycetes</taxon>
        <taxon>Helotiales</taxon>
        <taxon>Hyaloscyphaceae</taxon>
        <taxon>Hyaloscypha</taxon>
        <taxon>Hyaloscypha variabilis</taxon>
    </lineage>
</organism>
<dbReference type="Pfam" id="PF06985">
    <property type="entry name" value="HET"/>
    <property type="match status" value="1"/>
</dbReference>